<gene>
    <name evidence="1" type="ORF">S01H1_25537</name>
</gene>
<comment type="caution">
    <text evidence="1">The sequence shown here is derived from an EMBL/GenBank/DDBJ whole genome shotgun (WGS) entry which is preliminary data.</text>
</comment>
<proteinExistence type="predicted"/>
<accession>X0TT97</accession>
<evidence type="ECO:0000313" key="1">
    <source>
        <dbReference type="EMBL" id="GAF90411.1"/>
    </source>
</evidence>
<reference evidence="1" key="1">
    <citation type="journal article" date="2014" name="Front. Microbiol.">
        <title>High frequency of phylogenetically diverse reductive dehalogenase-homologous genes in deep subseafloor sedimentary metagenomes.</title>
        <authorList>
            <person name="Kawai M."/>
            <person name="Futagami T."/>
            <person name="Toyoda A."/>
            <person name="Takaki Y."/>
            <person name="Nishi S."/>
            <person name="Hori S."/>
            <person name="Arai W."/>
            <person name="Tsubouchi T."/>
            <person name="Morono Y."/>
            <person name="Uchiyama I."/>
            <person name="Ito T."/>
            <person name="Fujiyama A."/>
            <person name="Inagaki F."/>
            <person name="Takami H."/>
        </authorList>
    </citation>
    <scope>NUCLEOTIDE SEQUENCE</scope>
    <source>
        <strain evidence="1">Expedition CK06-06</strain>
    </source>
</reference>
<sequence length="54" mass="6307">ALLDVLTGLRVKDIDMDEQAELKTKTRIRQLKESLVRRGEMREGQYTYTPKANK</sequence>
<name>X0TT97_9ZZZZ</name>
<feature type="non-terminal residue" evidence="1">
    <location>
        <position position="1"/>
    </location>
</feature>
<dbReference type="EMBL" id="BARS01015434">
    <property type="protein sequence ID" value="GAF90411.1"/>
    <property type="molecule type" value="Genomic_DNA"/>
</dbReference>
<dbReference type="AlphaFoldDB" id="X0TT97"/>
<organism evidence="1">
    <name type="scientific">marine sediment metagenome</name>
    <dbReference type="NCBI Taxonomy" id="412755"/>
    <lineage>
        <taxon>unclassified sequences</taxon>
        <taxon>metagenomes</taxon>
        <taxon>ecological metagenomes</taxon>
    </lineage>
</organism>
<protein>
    <submittedName>
        <fullName evidence="1">Uncharacterized protein</fullName>
    </submittedName>
</protein>